<feature type="domain" description="ABC transmembrane type-1" evidence="7">
    <location>
        <begin position="44"/>
        <end position="226"/>
    </location>
</feature>
<dbReference type="Proteomes" id="UP000036700">
    <property type="component" value="Chromosome"/>
</dbReference>
<dbReference type="KEGG" id="ptx:ABW99_13410"/>
<dbReference type="FunFam" id="1.10.3720.10:FF:000001">
    <property type="entry name" value="Glycine betaine ABC transporter, permease"/>
    <property type="match status" value="1"/>
</dbReference>
<evidence type="ECO:0000256" key="3">
    <source>
        <dbReference type="ARBA" id="ARBA00022692"/>
    </source>
</evidence>
<feature type="transmembrane region" description="Helical" evidence="6">
    <location>
        <begin position="110"/>
        <end position="128"/>
    </location>
</feature>
<keyword evidence="9" id="KW-1185">Reference proteome</keyword>
<evidence type="ECO:0000313" key="8">
    <source>
        <dbReference type="EMBL" id="AKJ70573.1"/>
    </source>
</evidence>
<comment type="subcellular location">
    <subcellularLocation>
        <location evidence="1 6">Cell membrane</location>
        <topology evidence="1 6">Multi-pass membrane protein</topology>
    </subcellularLocation>
</comment>
<dbReference type="PANTHER" id="PTHR30177">
    <property type="entry name" value="GLYCINE BETAINE/L-PROLINE TRANSPORT SYSTEM PERMEASE PROTEIN PROW"/>
    <property type="match status" value="1"/>
</dbReference>
<name>A0A0G3EU44_9BURK</name>
<sequence length="240" mass="25565">MNVAKHYQKFILGVVLIAALAAGLVWWIGLDVIADYRDDLQYYVIAHLSLVGRSMVLALFTGIPAGIVLSRPLFSKQAERVMQIFNVGNTLPSLAVLALSMAVLGIGDRPAVLALWLASLLPIVRNTFEGLRQVSPALRESARGMGMTPLQSLFKVELPNAMPVIMGGVRTALVINVGTAPLAFLIGATSLGALIFPGIYLNDQSQLLLGAGGTALLAIVLDGLVAFGSQLMFERRGLSR</sequence>
<keyword evidence="4 6" id="KW-1133">Transmembrane helix</keyword>
<evidence type="ECO:0000256" key="5">
    <source>
        <dbReference type="ARBA" id="ARBA00023136"/>
    </source>
</evidence>
<dbReference type="SUPFAM" id="SSF161098">
    <property type="entry name" value="MetI-like"/>
    <property type="match status" value="1"/>
</dbReference>
<accession>A0A0G3EU44</accession>
<evidence type="ECO:0000256" key="2">
    <source>
        <dbReference type="ARBA" id="ARBA00022448"/>
    </source>
</evidence>
<dbReference type="EMBL" id="CP011568">
    <property type="protein sequence ID" value="AKJ70573.1"/>
    <property type="molecule type" value="Genomic_DNA"/>
</dbReference>
<dbReference type="GO" id="GO:0005886">
    <property type="term" value="C:plasma membrane"/>
    <property type="evidence" value="ECO:0007669"/>
    <property type="project" value="UniProtKB-SubCell"/>
</dbReference>
<organism evidence="8 9">
    <name type="scientific">Pandoraea thiooxydans</name>
    <dbReference type="NCBI Taxonomy" id="445709"/>
    <lineage>
        <taxon>Bacteria</taxon>
        <taxon>Pseudomonadati</taxon>
        <taxon>Pseudomonadota</taxon>
        <taxon>Betaproteobacteria</taxon>
        <taxon>Burkholderiales</taxon>
        <taxon>Burkholderiaceae</taxon>
        <taxon>Pandoraea</taxon>
    </lineage>
</organism>
<keyword evidence="3 6" id="KW-0812">Transmembrane</keyword>
<comment type="similarity">
    <text evidence="6">Belongs to the binding-protein-dependent transport system permease family.</text>
</comment>
<dbReference type="GO" id="GO:0055085">
    <property type="term" value="P:transmembrane transport"/>
    <property type="evidence" value="ECO:0007669"/>
    <property type="project" value="InterPro"/>
</dbReference>
<dbReference type="AlphaFoldDB" id="A0A0G3EU44"/>
<dbReference type="InterPro" id="IPR051204">
    <property type="entry name" value="ABC_transp_perm/SBD"/>
</dbReference>
<proteinExistence type="inferred from homology"/>
<dbReference type="PROSITE" id="PS50928">
    <property type="entry name" value="ABC_TM1"/>
    <property type="match status" value="1"/>
</dbReference>
<dbReference type="Gene3D" id="1.10.3720.10">
    <property type="entry name" value="MetI-like"/>
    <property type="match status" value="1"/>
</dbReference>
<evidence type="ECO:0000256" key="6">
    <source>
        <dbReference type="RuleBase" id="RU363032"/>
    </source>
</evidence>
<evidence type="ECO:0000256" key="4">
    <source>
        <dbReference type="ARBA" id="ARBA00022989"/>
    </source>
</evidence>
<dbReference type="OrthoDB" id="9801163at2"/>
<evidence type="ECO:0000259" key="7">
    <source>
        <dbReference type="PROSITE" id="PS50928"/>
    </source>
</evidence>
<keyword evidence="5 6" id="KW-0472">Membrane</keyword>
<dbReference type="PANTHER" id="PTHR30177:SF4">
    <property type="entry name" value="OSMOPROTECTANT IMPORT PERMEASE PROTEIN OSMW"/>
    <property type="match status" value="1"/>
</dbReference>
<reference evidence="9" key="1">
    <citation type="submission" date="2015-06" db="EMBL/GenBank/DDBJ databases">
        <authorList>
            <person name="Lim Y.L."/>
            <person name="Ee R."/>
            <person name="Yong D."/>
            <person name="How K.Y."/>
            <person name="Yin W.F."/>
            <person name="Chan K.G."/>
        </authorList>
    </citation>
    <scope>NUCLEOTIDE SEQUENCE [LARGE SCALE GENOMIC DNA]</scope>
    <source>
        <strain evidence="9">DSM 25325</strain>
    </source>
</reference>
<dbReference type="CDD" id="cd06261">
    <property type="entry name" value="TM_PBP2"/>
    <property type="match status" value="1"/>
</dbReference>
<dbReference type="PATRIC" id="fig|445709.3.peg.2842"/>
<feature type="transmembrane region" description="Helical" evidence="6">
    <location>
        <begin position="207"/>
        <end position="233"/>
    </location>
</feature>
<feature type="transmembrane region" description="Helical" evidence="6">
    <location>
        <begin position="12"/>
        <end position="30"/>
    </location>
</feature>
<feature type="transmembrane region" description="Helical" evidence="6">
    <location>
        <begin position="42"/>
        <end position="69"/>
    </location>
</feature>
<gene>
    <name evidence="8" type="ORF">ABW99_13410</name>
</gene>
<dbReference type="STRING" id="445709.ABW99_13410"/>
<dbReference type="GO" id="GO:0031460">
    <property type="term" value="P:glycine betaine transport"/>
    <property type="evidence" value="ECO:0007669"/>
    <property type="project" value="UniProtKB-ARBA"/>
</dbReference>
<protein>
    <submittedName>
        <fullName evidence="8">Glycine/betaine ABC transporter permease</fullName>
    </submittedName>
</protein>
<evidence type="ECO:0000256" key="1">
    <source>
        <dbReference type="ARBA" id="ARBA00004651"/>
    </source>
</evidence>
<evidence type="ECO:0000313" key="9">
    <source>
        <dbReference type="Proteomes" id="UP000036700"/>
    </source>
</evidence>
<dbReference type="InterPro" id="IPR000515">
    <property type="entry name" value="MetI-like"/>
</dbReference>
<dbReference type="Pfam" id="PF00528">
    <property type="entry name" value="BPD_transp_1"/>
    <property type="match status" value="1"/>
</dbReference>
<feature type="transmembrane region" description="Helical" evidence="6">
    <location>
        <begin position="81"/>
        <end position="104"/>
    </location>
</feature>
<dbReference type="InterPro" id="IPR035906">
    <property type="entry name" value="MetI-like_sf"/>
</dbReference>
<feature type="transmembrane region" description="Helical" evidence="6">
    <location>
        <begin position="172"/>
        <end position="201"/>
    </location>
</feature>
<keyword evidence="2 6" id="KW-0813">Transport</keyword>